<keyword evidence="13 16" id="KW-0675">Receptor</keyword>
<dbReference type="SUPFAM" id="SSF69179">
    <property type="entry name" value="Integrin domains"/>
    <property type="match status" value="1"/>
</dbReference>
<dbReference type="GO" id="GO:0007229">
    <property type="term" value="P:integrin-mediated signaling pathway"/>
    <property type="evidence" value="ECO:0007669"/>
    <property type="project" value="UniProtKB-KW"/>
</dbReference>
<keyword evidence="5" id="KW-0732">Signal</keyword>
<dbReference type="PROSITE" id="PS51470">
    <property type="entry name" value="FG_GAP"/>
    <property type="match status" value="3"/>
</dbReference>
<dbReference type="GO" id="GO:0007160">
    <property type="term" value="P:cell-matrix adhesion"/>
    <property type="evidence" value="ECO:0007669"/>
    <property type="project" value="TreeGrafter"/>
</dbReference>
<evidence type="ECO:0000256" key="10">
    <source>
        <dbReference type="ARBA" id="ARBA00023037"/>
    </source>
</evidence>
<evidence type="ECO:0000256" key="7">
    <source>
        <dbReference type="ARBA" id="ARBA00022837"/>
    </source>
</evidence>
<evidence type="ECO:0000256" key="1">
    <source>
        <dbReference type="ARBA" id="ARBA00004479"/>
    </source>
</evidence>
<evidence type="ECO:0000313" key="19">
    <source>
        <dbReference type="Ensembl" id="ENSPSTP00000004512.1"/>
    </source>
</evidence>
<keyword evidence="11" id="KW-0472">Membrane</keyword>
<reference evidence="19" key="2">
    <citation type="submission" date="2025-09" db="UniProtKB">
        <authorList>
            <consortium name="Ensembl"/>
        </authorList>
    </citation>
    <scope>IDENTIFICATION</scope>
</reference>
<keyword evidence="20" id="KW-1185">Reference proteome</keyword>
<comment type="subcellular location">
    <subcellularLocation>
        <location evidence="1 16">Membrane</location>
        <topology evidence="1 16">Single-pass type I membrane protein</topology>
    </subcellularLocation>
</comment>
<dbReference type="InterPro" id="IPR032695">
    <property type="entry name" value="Integrin_dom_sf"/>
</dbReference>
<evidence type="ECO:0000256" key="15">
    <source>
        <dbReference type="PROSITE-ProRule" id="PRU00803"/>
    </source>
</evidence>
<organism evidence="19 20">
    <name type="scientific">Pavo cristatus</name>
    <name type="common">Indian peafowl</name>
    <name type="synonym">Blue peafowl</name>
    <dbReference type="NCBI Taxonomy" id="9049"/>
    <lineage>
        <taxon>Eukaryota</taxon>
        <taxon>Metazoa</taxon>
        <taxon>Chordata</taxon>
        <taxon>Craniata</taxon>
        <taxon>Vertebrata</taxon>
        <taxon>Euteleostomi</taxon>
        <taxon>Archelosauria</taxon>
        <taxon>Archosauria</taxon>
        <taxon>Dinosauria</taxon>
        <taxon>Saurischia</taxon>
        <taxon>Theropoda</taxon>
        <taxon>Coelurosauria</taxon>
        <taxon>Aves</taxon>
        <taxon>Neognathae</taxon>
        <taxon>Galloanserae</taxon>
        <taxon>Galliformes</taxon>
        <taxon>Phasianidae</taxon>
        <taxon>Phasianinae</taxon>
        <taxon>Pavo</taxon>
    </lineage>
</organism>
<dbReference type="SUPFAM" id="SSF69318">
    <property type="entry name" value="Integrin alpha N-terminal domain"/>
    <property type="match status" value="1"/>
</dbReference>
<feature type="domain" description="VWFA" evidence="18">
    <location>
        <begin position="184"/>
        <end position="271"/>
    </location>
</feature>
<dbReference type="GO" id="GO:0033627">
    <property type="term" value="P:cell adhesion mediated by integrin"/>
    <property type="evidence" value="ECO:0007669"/>
    <property type="project" value="TreeGrafter"/>
</dbReference>
<evidence type="ECO:0000256" key="3">
    <source>
        <dbReference type="ARBA" id="ARBA00022692"/>
    </source>
</evidence>
<feature type="repeat" description="FG-GAP" evidence="15">
    <location>
        <begin position="504"/>
        <end position="562"/>
    </location>
</feature>
<keyword evidence="10 16" id="KW-0401">Integrin</keyword>
<keyword evidence="9" id="KW-1133">Transmembrane helix</keyword>
<dbReference type="InterPro" id="IPR002035">
    <property type="entry name" value="VWF_A"/>
</dbReference>
<keyword evidence="7" id="KW-0106">Calcium</keyword>
<comment type="similarity">
    <text evidence="2 16">Belongs to the integrin alpha chain family.</text>
</comment>
<feature type="compositionally biased region" description="Pro residues" evidence="17">
    <location>
        <begin position="954"/>
        <end position="967"/>
    </location>
</feature>
<dbReference type="PRINTS" id="PR01185">
    <property type="entry name" value="INTEGRINA"/>
</dbReference>
<dbReference type="InterPro" id="IPR028994">
    <property type="entry name" value="Integrin_alpha_N"/>
</dbReference>
<evidence type="ECO:0000256" key="8">
    <source>
        <dbReference type="ARBA" id="ARBA00022889"/>
    </source>
</evidence>
<dbReference type="Pfam" id="PF20805">
    <property type="entry name" value="Integrin_A_Ig_2"/>
    <property type="match status" value="1"/>
</dbReference>
<feature type="repeat" description="FG-GAP" evidence="15">
    <location>
        <begin position="443"/>
        <end position="501"/>
    </location>
</feature>
<evidence type="ECO:0000256" key="6">
    <source>
        <dbReference type="ARBA" id="ARBA00022737"/>
    </source>
</evidence>
<evidence type="ECO:0000256" key="4">
    <source>
        <dbReference type="ARBA" id="ARBA00022723"/>
    </source>
</evidence>
<dbReference type="Pfam" id="PF00092">
    <property type="entry name" value="VWA"/>
    <property type="match status" value="1"/>
</dbReference>
<evidence type="ECO:0000256" key="16">
    <source>
        <dbReference type="RuleBase" id="RU003762"/>
    </source>
</evidence>
<keyword evidence="14" id="KW-0325">Glycoprotein</keyword>
<dbReference type="GO" id="GO:0005178">
    <property type="term" value="F:integrin binding"/>
    <property type="evidence" value="ECO:0007669"/>
    <property type="project" value="TreeGrafter"/>
</dbReference>
<evidence type="ECO:0000256" key="5">
    <source>
        <dbReference type="ARBA" id="ARBA00022729"/>
    </source>
</evidence>
<reference evidence="19" key="1">
    <citation type="submission" date="2025-08" db="UniProtKB">
        <authorList>
            <consortium name="Ensembl"/>
        </authorList>
    </citation>
    <scope>IDENTIFICATION</scope>
</reference>
<dbReference type="InterPro" id="IPR013519">
    <property type="entry name" value="Int_alpha_beta-p"/>
</dbReference>
<dbReference type="InterPro" id="IPR048285">
    <property type="entry name" value="Integrin_alpha_Ig-like_2"/>
</dbReference>
<evidence type="ECO:0000256" key="17">
    <source>
        <dbReference type="SAM" id="MobiDB-lite"/>
    </source>
</evidence>
<evidence type="ECO:0000256" key="11">
    <source>
        <dbReference type="ARBA" id="ARBA00023136"/>
    </source>
</evidence>
<dbReference type="InterPro" id="IPR036465">
    <property type="entry name" value="vWFA_dom_sf"/>
</dbReference>
<evidence type="ECO:0000256" key="14">
    <source>
        <dbReference type="ARBA" id="ARBA00023180"/>
    </source>
</evidence>
<dbReference type="Gene3D" id="3.40.50.410">
    <property type="entry name" value="von Willebrand factor, type A domain"/>
    <property type="match status" value="1"/>
</dbReference>
<name>A0A8C9ESL0_PAVCR</name>
<feature type="region of interest" description="Disordered" evidence="17">
    <location>
        <begin position="821"/>
        <end position="840"/>
    </location>
</feature>
<evidence type="ECO:0000256" key="13">
    <source>
        <dbReference type="ARBA" id="ARBA00023170"/>
    </source>
</evidence>
<keyword evidence="4" id="KW-0479">Metal-binding</keyword>
<dbReference type="Proteomes" id="UP000694428">
    <property type="component" value="Unplaced"/>
</dbReference>
<dbReference type="PANTHER" id="PTHR23220">
    <property type="entry name" value="INTEGRIN ALPHA"/>
    <property type="match status" value="1"/>
</dbReference>
<dbReference type="InterPro" id="IPR013517">
    <property type="entry name" value="FG-GAP"/>
</dbReference>
<dbReference type="SUPFAM" id="SSF53300">
    <property type="entry name" value="vWA-like"/>
    <property type="match status" value="1"/>
</dbReference>
<evidence type="ECO:0000259" key="18">
    <source>
        <dbReference type="PROSITE" id="PS50234"/>
    </source>
</evidence>
<dbReference type="SMART" id="SM00327">
    <property type="entry name" value="VWA"/>
    <property type="match status" value="1"/>
</dbReference>
<dbReference type="PANTHER" id="PTHR23220:SF118">
    <property type="entry name" value="INTEGRIN ALPHA-X"/>
    <property type="match status" value="1"/>
</dbReference>
<keyword evidence="3" id="KW-0812">Transmembrane</keyword>
<feature type="repeat" description="FG-GAP" evidence="15">
    <location>
        <begin position="566"/>
        <end position="626"/>
    </location>
</feature>
<dbReference type="GO" id="GO:0009897">
    <property type="term" value="C:external side of plasma membrane"/>
    <property type="evidence" value="ECO:0007669"/>
    <property type="project" value="TreeGrafter"/>
</dbReference>
<dbReference type="SMART" id="SM00191">
    <property type="entry name" value="Int_alpha"/>
    <property type="match status" value="4"/>
</dbReference>
<keyword evidence="12" id="KW-1015">Disulfide bond</keyword>
<accession>A0A8C9ESL0</accession>
<dbReference type="Gene3D" id="2.130.10.130">
    <property type="entry name" value="Integrin alpha, N-terminal"/>
    <property type="match status" value="1"/>
</dbReference>
<keyword evidence="6" id="KW-0677">Repeat</keyword>
<evidence type="ECO:0000256" key="12">
    <source>
        <dbReference type="ARBA" id="ARBA00023157"/>
    </source>
</evidence>
<dbReference type="Ensembl" id="ENSPSTT00000004742.1">
    <property type="protein sequence ID" value="ENSPSTP00000004512.1"/>
    <property type="gene ID" value="ENSPSTG00000003169.1"/>
</dbReference>
<sequence>MDLYGALRGAGLWPNGAADVWGERGGAGVLLPPLLGPLANDHPTRYGAPGGQQWGRGALWGGEDPVPLSVGSGGTGWGTEVLMSLPLGSVGRTWGGEDPVPLLMGSMGQIWDLRGRREAEKIQRCCRWGLWGREDPALGSMGSMGDTGRTRLAELPAPPHRLPHCLPHRLPHRLPTACPTSASDIVFLMDGSGSVARFDFQRMKIFIIEVIRRFRGTDTRFAVVQFSTGVQLHVGFSDFDRLSAPDLEQRVLGVAQSNGITQTATAIRTVLYGGDTVSDGDVPPQVGSAFKDPNAAAELQTIASAPPQAHVFRVDNFEALRGIQEQLQEKIFAIEGTRPAFGSSFQLEMAQEGFSALLTPEGAVLGAVGAYDWAGGVFIYGADGKVAFVNASEGDGGVSDAYLGYATESLSLGGLQALVLGAPRYRHVGRLLLFVLRRGGKWELRSDATGRQVGSYFGAALCALEGPGDGVALLVGVPMFYGDGTGGRVEVCTVLPQGHALRCHRTLRGQAGHPLGRFGTSVARLGDIDGDGLHDVAVGAPMEDDEHGAVYIFRGEKGGVSDHYSQRIAGSIFHSAPQHFGQALSGGRDLTGDRLPDVAVGAQGQVLLLRSPPLLKVEVTVTFSPPEIPISALDCQRAEEEQPSSTGAVVVPTAKVCFVGTKKSSDSLGESTGCGALWDGYWDGWRHRMDVKVGLETWGGWRDRMEMWGDGGMGWRCGDGDVGGWSRRKQLGCALGGWDGGPCPGPQLPFEKNCGEDNQCVPDLRLALSFSGLEELVVGATEEVTITVTVHNVGEDAYGAHVELQHPKALSYRKATALQVPTGDGGTTTPQGLPHVPPGSPEPLHMLSGAPKSHPRCSQDPIDVIMAPETPSRFPRDPHIPLQMSPRPQISSSSHRILHVPTPQSPFRCPQDHKRHLIDPNPIQMPSRPQRIPRVPKTPNPTQITPNSTTQTPPHVPPHPLTRPPHSSPCAPQPHRRSLAQHCSSVSPGGGRILCNISHPVLWAGQQVAAMGHYGVLRGSMGCYGLCGALWGSVSL</sequence>
<dbReference type="Gene3D" id="2.60.40.1510">
    <property type="entry name" value="ntegrin, alpha v. Chain A, domain 3"/>
    <property type="match status" value="1"/>
</dbReference>
<protein>
    <recommendedName>
        <fullName evidence="18">VWFA domain-containing protein</fullName>
    </recommendedName>
</protein>
<evidence type="ECO:0000256" key="9">
    <source>
        <dbReference type="ARBA" id="ARBA00022989"/>
    </source>
</evidence>
<dbReference type="AlphaFoldDB" id="A0A8C9ESL0"/>
<keyword evidence="8 16" id="KW-0130">Cell adhesion</keyword>
<evidence type="ECO:0000256" key="2">
    <source>
        <dbReference type="ARBA" id="ARBA00008054"/>
    </source>
</evidence>
<dbReference type="GO" id="GO:0046872">
    <property type="term" value="F:metal ion binding"/>
    <property type="evidence" value="ECO:0007669"/>
    <property type="project" value="UniProtKB-KW"/>
</dbReference>
<dbReference type="InterPro" id="IPR000413">
    <property type="entry name" value="Integrin_alpha"/>
</dbReference>
<dbReference type="PROSITE" id="PS50234">
    <property type="entry name" value="VWFA"/>
    <property type="match status" value="1"/>
</dbReference>
<proteinExistence type="inferred from homology"/>
<dbReference type="Pfam" id="PF01839">
    <property type="entry name" value="FG-GAP"/>
    <property type="match status" value="1"/>
</dbReference>
<dbReference type="GO" id="GO:0008305">
    <property type="term" value="C:integrin complex"/>
    <property type="evidence" value="ECO:0007669"/>
    <property type="project" value="InterPro"/>
</dbReference>
<evidence type="ECO:0000313" key="20">
    <source>
        <dbReference type="Proteomes" id="UP000694428"/>
    </source>
</evidence>
<feature type="region of interest" description="Disordered" evidence="17">
    <location>
        <begin position="918"/>
        <end position="976"/>
    </location>
</feature>
<dbReference type="GO" id="GO:0098609">
    <property type="term" value="P:cell-cell adhesion"/>
    <property type="evidence" value="ECO:0007669"/>
    <property type="project" value="TreeGrafter"/>
</dbReference>